<evidence type="ECO:0000259" key="2">
    <source>
        <dbReference type="PROSITE" id="PS51677"/>
    </source>
</evidence>
<dbReference type="InterPro" id="IPR002509">
    <property type="entry name" value="NODB_dom"/>
</dbReference>
<gene>
    <name evidence="3" type="ORF">B1H18_15530</name>
</gene>
<dbReference type="PANTHER" id="PTHR47561:SF1">
    <property type="entry name" value="POLYSACCHARIDE DEACETYLASE FAMILY PROTEIN (AFU_ORTHOLOGUE AFUA_6G05030)"/>
    <property type="match status" value="1"/>
</dbReference>
<dbReference type="AlphaFoldDB" id="A0A1V4A827"/>
<dbReference type="GO" id="GO:0005975">
    <property type="term" value="P:carbohydrate metabolic process"/>
    <property type="evidence" value="ECO:0007669"/>
    <property type="project" value="InterPro"/>
</dbReference>
<keyword evidence="4" id="KW-1185">Reference proteome</keyword>
<evidence type="ECO:0000313" key="4">
    <source>
        <dbReference type="Proteomes" id="UP000190539"/>
    </source>
</evidence>
<dbReference type="Proteomes" id="UP000190539">
    <property type="component" value="Unassembled WGS sequence"/>
</dbReference>
<dbReference type="Pfam" id="PF01522">
    <property type="entry name" value="Polysacc_deac_1"/>
    <property type="match status" value="1"/>
</dbReference>
<proteinExistence type="predicted"/>
<name>A0A1V4A827_9ACTN</name>
<dbReference type="InterPro" id="IPR037950">
    <property type="entry name" value="PgdA-like"/>
</dbReference>
<dbReference type="GO" id="GO:0016810">
    <property type="term" value="F:hydrolase activity, acting on carbon-nitrogen (but not peptide) bonds"/>
    <property type="evidence" value="ECO:0007669"/>
    <property type="project" value="InterPro"/>
</dbReference>
<organism evidence="3 4">
    <name type="scientific">Streptomyces tsukubensis</name>
    <dbReference type="NCBI Taxonomy" id="83656"/>
    <lineage>
        <taxon>Bacteria</taxon>
        <taxon>Bacillati</taxon>
        <taxon>Actinomycetota</taxon>
        <taxon>Actinomycetes</taxon>
        <taxon>Kitasatosporales</taxon>
        <taxon>Streptomycetaceae</taxon>
        <taxon>Streptomyces</taxon>
    </lineage>
</organism>
<dbReference type="EMBL" id="MVFC01000011">
    <property type="protein sequence ID" value="OON78783.1"/>
    <property type="molecule type" value="Genomic_DNA"/>
</dbReference>
<evidence type="ECO:0000256" key="1">
    <source>
        <dbReference type="SAM" id="MobiDB-lite"/>
    </source>
</evidence>
<dbReference type="CDD" id="cd10938">
    <property type="entry name" value="CE4_HpPgdA_like"/>
    <property type="match status" value="1"/>
</dbReference>
<dbReference type="STRING" id="83656.B1H18_15530"/>
<accession>A0A1V4A827</accession>
<protein>
    <recommendedName>
        <fullName evidence="2">NodB homology domain-containing protein</fullName>
    </recommendedName>
</protein>
<dbReference type="OrthoDB" id="9784220at2"/>
<feature type="region of interest" description="Disordered" evidence="1">
    <location>
        <begin position="1"/>
        <end position="24"/>
    </location>
</feature>
<dbReference type="PANTHER" id="PTHR47561">
    <property type="entry name" value="POLYSACCHARIDE DEACETYLASE FAMILY PROTEIN (AFU_ORTHOLOGUE AFUA_6G05030)"/>
    <property type="match status" value="1"/>
</dbReference>
<dbReference type="SUPFAM" id="SSF88713">
    <property type="entry name" value="Glycoside hydrolase/deacetylase"/>
    <property type="match status" value="1"/>
</dbReference>
<dbReference type="PROSITE" id="PS51677">
    <property type="entry name" value="NODB"/>
    <property type="match status" value="1"/>
</dbReference>
<reference evidence="3 4" key="1">
    <citation type="submission" date="2017-02" db="EMBL/GenBank/DDBJ databases">
        <title>Draft Genome Sequence of Streptomyces tsukubaensis F601, a Producer of the immunosuppressant tacrolimus FK506.</title>
        <authorList>
            <person name="Zong G."/>
            <person name="Zhong C."/>
            <person name="Fu J."/>
            <person name="Qin R."/>
            <person name="Cao G."/>
        </authorList>
    </citation>
    <scope>NUCLEOTIDE SEQUENCE [LARGE SCALE GENOMIC DNA]</scope>
    <source>
        <strain evidence="3 4">F601</strain>
    </source>
</reference>
<evidence type="ECO:0000313" key="3">
    <source>
        <dbReference type="EMBL" id="OON78783.1"/>
    </source>
</evidence>
<feature type="domain" description="NodB homology" evidence="2">
    <location>
        <begin position="74"/>
        <end position="295"/>
    </location>
</feature>
<comment type="caution">
    <text evidence="3">The sequence shown here is derived from an EMBL/GenBank/DDBJ whole genome shotgun (WGS) entry which is preliminary data.</text>
</comment>
<sequence>MENRTESAENTVTGDPRPAPPWRWSEGEWRRLVTRVQAGRGAGAPGWPGGAKAAVAISFDFDNETAALCLNRTSPAYISQAHYGARVGLPRIMPLLKEFDVRASFFVPAVSMRLAPDAIEAVRGQGHEVGLHGWIHERCGDLSEAEEYELAGRSAEVLRHCTGLTPRGMRTPWWDFTEHTLPIARQWGMLYDSSMMADDEPYELLDDGERTGIVEIPVAWIRDDAPYFPDDPADRQILAPRDVLRIWEDEFDGAFAEGGIFQLTLHPHVIGHRSRMLILRELLRHIADRSGVWFATHEEVARHIGGQIGIAAPSADGLSA</sequence>
<dbReference type="InterPro" id="IPR011330">
    <property type="entry name" value="Glyco_hydro/deAcase_b/a-brl"/>
</dbReference>
<dbReference type="Gene3D" id="3.20.20.370">
    <property type="entry name" value="Glycoside hydrolase/deacetylase"/>
    <property type="match status" value="1"/>
</dbReference>